<proteinExistence type="inferred from homology"/>
<dbReference type="PRINTS" id="PR00080">
    <property type="entry name" value="SDRFAMILY"/>
</dbReference>
<name>A0A370WSE6_9GAMM</name>
<dbReference type="GO" id="GO:0016616">
    <property type="term" value="F:oxidoreductase activity, acting on the CH-OH group of donors, NAD or NADP as acceptor"/>
    <property type="evidence" value="ECO:0007669"/>
    <property type="project" value="TreeGrafter"/>
</dbReference>
<dbReference type="PANTHER" id="PTHR42760:SF132">
    <property type="entry name" value="SHORT-CHAIN DEHYDROGENASE_REDUCTASE FAMILY PROTEIN"/>
    <property type="match status" value="1"/>
</dbReference>
<dbReference type="OrthoDB" id="9803333at2"/>
<protein>
    <submittedName>
        <fullName evidence="2">SDR family NAD(P)-dependent oxidoreductase</fullName>
    </submittedName>
</protein>
<dbReference type="PROSITE" id="PS00061">
    <property type="entry name" value="ADH_SHORT"/>
    <property type="match status" value="1"/>
</dbReference>
<accession>A0A370WSE6</accession>
<dbReference type="SUPFAM" id="SSF51735">
    <property type="entry name" value="NAD(P)-binding Rossmann-fold domains"/>
    <property type="match status" value="1"/>
</dbReference>
<evidence type="ECO:0000313" key="2">
    <source>
        <dbReference type="EMBL" id="RDS79023.1"/>
    </source>
</evidence>
<organism evidence="2 3">
    <name type="scientific">Dyella monticola</name>
    <dbReference type="NCBI Taxonomy" id="1927958"/>
    <lineage>
        <taxon>Bacteria</taxon>
        <taxon>Pseudomonadati</taxon>
        <taxon>Pseudomonadota</taxon>
        <taxon>Gammaproteobacteria</taxon>
        <taxon>Lysobacterales</taxon>
        <taxon>Rhodanobacteraceae</taxon>
        <taxon>Dyella</taxon>
    </lineage>
</organism>
<comment type="similarity">
    <text evidence="1">Belongs to the short-chain dehydrogenases/reductases (SDR) family.</text>
</comment>
<dbReference type="InterPro" id="IPR002347">
    <property type="entry name" value="SDR_fam"/>
</dbReference>
<keyword evidence="3" id="KW-1185">Reference proteome</keyword>
<dbReference type="PANTHER" id="PTHR42760">
    <property type="entry name" value="SHORT-CHAIN DEHYDROGENASES/REDUCTASES FAMILY MEMBER"/>
    <property type="match status" value="1"/>
</dbReference>
<dbReference type="NCBIfam" id="NF005559">
    <property type="entry name" value="PRK07231.1"/>
    <property type="match status" value="1"/>
</dbReference>
<dbReference type="Proteomes" id="UP000254258">
    <property type="component" value="Unassembled WGS sequence"/>
</dbReference>
<reference evidence="2 3" key="1">
    <citation type="submission" date="2018-07" db="EMBL/GenBank/DDBJ databases">
        <title>Dyella monticola sp. nov. and Dyella psychrodurans sp. nov. isolated from monsoon evergreen broad-leaved forest soil of Dinghu Mountain, China.</title>
        <authorList>
            <person name="Gao Z."/>
            <person name="Qiu L."/>
        </authorList>
    </citation>
    <scope>NUCLEOTIDE SEQUENCE [LARGE SCALE GENOMIC DNA]</scope>
    <source>
        <strain evidence="2 3">4G-K06</strain>
    </source>
</reference>
<dbReference type="Pfam" id="PF13561">
    <property type="entry name" value="adh_short_C2"/>
    <property type="match status" value="1"/>
</dbReference>
<dbReference type="InterPro" id="IPR020904">
    <property type="entry name" value="Sc_DH/Rdtase_CS"/>
</dbReference>
<evidence type="ECO:0000313" key="3">
    <source>
        <dbReference type="Proteomes" id="UP000254258"/>
    </source>
</evidence>
<dbReference type="PRINTS" id="PR00081">
    <property type="entry name" value="GDHRDH"/>
</dbReference>
<dbReference type="EMBL" id="QRBE01000018">
    <property type="protein sequence ID" value="RDS79023.1"/>
    <property type="molecule type" value="Genomic_DNA"/>
</dbReference>
<comment type="caution">
    <text evidence="2">The sequence shown here is derived from an EMBL/GenBank/DDBJ whole genome shotgun (WGS) entry which is preliminary data.</text>
</comment>
<gene>
    <name evidence="2" type="ORF">DWU98_19990</name>
</gene>
<dbReference type="Gene3D" id="3.40.50.720">
    <property type="entry name" value="NAD(P)-binding Rossmann-like Domain"/>
    <property type="match status" value="1"/>
</dbReference>
<sequence length="283" mass="29649">MNTPAAVAHSTAPSLAIPKTLKGQKALVTGANSGIGMAVAAALGEAGADVAANYVDGDEAAAKVVEAIRAHGVQAIAYKADVSSEEQVATMFRDVIERFGTLDILINNAGLQRDSAFHAMTLAQWNTVLNVNLTGQFLCARAAVAEFLRRGVVPEVSCAAGKIICMSSVHQEIPWAGHANYATSKGGIKLLMESLAQEMAPHRIRVNAIAPGAIRTPINTAAWNTPEAYKRLMTLVPYGRIGEPEDVARAAVWLASDLSDYVVGTTVFVDGGMTLYPGFATGG</sequence>
<evidence type="ECO:0000256" key="1">
    <source>
        <dbReference type="ARBA" id="ARBA00006484"/>
    </source>
</evidence>
<dbReference type="InterPro" id="IPR036291">
    <property type="entry name" value="NAD(P)-bd_dom_sf"/>
</dbReference>
<dbReference type="FunFam" id="3.40.50.720:FF:000084">
    <property type="entry name" value="Short-chain dehydrogenase reductase"/>
    <property type="match status" value="1"/>
</dbReference>
<dbReference type="RefSeq" id="WP_115497361.1">
    <property type="nucleotide sequence ID" value="NZ_QRBE01000018.1"/>
</dbReference>
<dbReference type="CDD" id="cd05358">
    <property type="entry name" value="GlcDH_SDR_c"/>
    <property type="match status" value="1"/>
</dbReference>
<dbReference type="AlphaFoldDB" id="A0A370WSE6"/>